<dbReference type="PANTHER" id="PTHR34009:SF2">
    <property type="entry name" value="PROTEIN STAR"/>
    <property type="match status" value="1"/>
</dbReference>
<gene>
    <name evidence="1" type="ORF">SAMN02745126_05965</name>
</gene>
<dbReference type="GO" id="GO:0005737">
    <property type="term" value="C:cytoplasm"/>
    <property type="evidence" value="ECO:0007669"/>
    <property type="project" value="GOC"/>
</dbReference>
<evidence type="ECO:0000313" key="2">
    <source>
        <dbReference type="Proteomes" id="UP000190092"/>
    </source>
</evidence>
<accession>A0A1T4TB90</accession>
<reference evidence="2" key="1">
    <citation type="submission" date="2017-02" db="EMBL/GenBank/DDBJ databases">
        <authorList>
            <person name="Varghese N."/>
            <person name="Submissions S."/>
        </authorList>
    </citation>
    <scope>NUCLEOTIDE SEQUENCE [LARGE SCALE GENOMIC DNA]</scope>
    <source>
        <strain evidence="2">ATCC 27094</strain>
    </source>
</reference>
<proteinExistence type="predicted"/>
<dbReference type="OrthoDB" id="9810122at2"/>
<dbReference type="GO" id="GO:0005886">
    <property type="term" value="C:plasma membrane"/>
    <property type="evidence" value="ECO:0007669"/>
    <property type="project" value="TreeGrafter"/>
</dbReference>
<dbReference type="InterPro" id="IPR053202">
    <property type="entry name" value="EGF_Rcpt_Signaling_Reg"/>
</dbReference>
<dbReference type="Proteomes" id="UP000190092">
    <property type="component" value="Unassembled WGS sequence"/>
</dbReference>
<sequence>MSLSATLKSIFGRRATNEEATRNSTPYKDLLARCERQLELVDPDPSVDARIAENNHLLRHARRVTSQEGEDGVIAEVFRRLGVDKGWCVEFGAWDGKFHSNTWTLVHERGWGAVFIEPDEYAFDLLTKNCAGLRDVHCFKELVEVDGPSTLDAILSRSPIPRDFDLLIIDIDGNDWFIWRSLQQYRPRVVMIEINPFLPADIDFVRWNDGQVKSSASLTAVTELGRAKGYELICVVGGNAVFVRREDFPLFDITDNRPTSMFRSRLDMKIFQGYDGTLFLAGNRKLIWRHQLRRDGKLDHVEIADADIQVLPEGLRVFRPRLSYRNAFLEAHANCLNRSRVPGNVLLEHQRNVTSECGEDGILQHVFQRLGISAGYCVEVGAHDGRKSSNSWSLINEHKWRGVLIEKDPAAFTALAELYAGNAAVRTVQAEVTTAPDCCLDRLLTEAGAPRDFALLSIDIEGNDYHLWRSLTAFQPKVVVIDFNPTVSNDVVFAQQDDADVNHGASLLALIRLGLAKGYELAAATAWNAIFIRRDLLAKVGVERNAISDMYYPVFETRIFQSIDGYLSTVGCDRLIRHDYIFDPERLQPLPPNVRVMPFTDGRLGQLKSTFFAP</sequence>
<organism evidence="1 2">
    <name type="scientific">Enhydrobacter aerosaccus</name>
    <dbReference type="NCBI Taxonomy" id="225324"/>
    <lineage>
        <taxon>Bacteria</taxon>
        <taxon>Pseudomonadati</taxon>
        <taxon>Pseudomonadota</taxon>
        <taxon>Alphaproteobacteria</taxon>
        <taxon>Hyphomicrobiales</taxon>
        <taxon>Enhydrobacter</taxon>
    </lineage>
</organism>
<dbReference type="STRING" id="225324.SAMN02745126_05965"/>
<dbReference type="GO" id="GO:0006888">
    <property type="term" value="P:endoplasmic reticulum to Golgi vesicle-mediated transport"/>
    <property type="evidence" value="ECO:0007669"/>
    <property type="project" value="TreeGrafter"/>
</dbReference>
<keyword evidence="2" id="KW-1185">Reference proteome</keyword>
<dbReference type="AlphaFoldDB" id="A0A1T4TB90"/>
<dbReference type="PANTHER" id="PTHR34009">
    <property type="entry name" value="PROTEIN STAR"/>
    <property type="match status" value="1"/>
</dbReference>
<evidence type="ECO:0008006" key="3">
    <source>
        <dbReference type="Google" id="ProtNLM"/>
    </source>
</evidence>
<name>A0A1T4TB90_9HYPH</name>
<evidence type="ECO:0000313" key="1">
    <source>
        <dbReference type="EMBL" id="SKA37830.1"/>
    </source>
</evidence>
<dbReference type="SUPFAM" id="SSF53335">
    <property type="entry name" value="S-adenosyl-L-methionine-dependent methyltransferases"/>
    <property type="match status" value="2"/>
</dbReference>
<dbReference type="InterPro" id="IPR029063">
    <property type="entry name" value="SAM-dependent_MTases_sf"/>
</dbReference>
<dbReference type="EMBL" id="FUWJ01000015">
    <property type="protein sequence ID" value="SKA37830.1"/>
    <property type="molecule type" value="Genomic_DNA"/>
</dbReference>
<protein>
    <recommendedName>
        <fullName evidence="3">Methyltransferase, FkbM family</fullName>
    </recommendedName>
</protein>
<dbReference type="GO" id="GO:0016197">
    <property type="term" value="P:endosomal transport"/>
    <property type="evidence" value="ECO:0007669"/>
    <property type="project" value="TreeGrafter"/>
</dbReference>